<keyword evidence="1" id="KW-1133">Transmembrane helix</keyword>
<comment type="caution">
    <text evidence="2">The sequence shown here is derived from an EMBL/GenBank/DDBJ whole genome shotgun (WGS) entry which is preliminary data.</text>
</comment>
<evidence type="ECO:0000313" key="3">
    <source>
        <dbReference type="Proteomes" id="UP001227162"/>
    </source>
</evidence>
<protein>
    <submittedName>
        <fullName evidence="2">Uncharacterized protein</fullName>
    </submittedName>
</protein>
<feature type="transmembrane region" description="Helical" evidence="1">
    <location>
        <begin position="51"/>
        <end position="73"/>
    </location>
</feature>
<reference evidence="2" key="1">
    <citation type="submission" date="2022-07" db="EMBL/GenBank/DDBJ databases">
        <authorList>
            <person name="Otstavnykh N."/>
            <person name="Isaeva M."/>
            <person name="Bystritskaya E."/>
        </authorList>
    </citation>
    <scope>NUCLEOTIDE SEQUENCE</scope>
    <source>
        <strain evidence="2">10Alg 79</strain>
    </source>
</reference>
<name>A0AAJ1X3W5_9RHOB</name>
<sequence length="184" mass="18928">MTQSSFQARIRRIEAHHRDPDYPLAQQATPGVSERAITQLRKGRAHLRHVLALRRGAGAGCWAMMTVLLAAQLSVIDGYLPQIGALMPWRDQIIAAFATALVLSGGALAVVILRALVSPDAPGTDVARAIGALAGVALGLALPVMSGPLLGPLTAPLGAVLADWAGPVVDATADAWAGTGDAPP</sequence>
<dbReference type="RefSeq" id="WP_317624526.1">
    <property type="nucleotide sequence ID" value="NZ_JANFFA010000001.1"/>
</dbReference>
<gene>
    <name evidence="2" type="ORF">NOI20_02190</name>
</gene>
<keyword evidence="1" id="KW-0472">Membrane</keyword>
<feature type="transmembrane region" description="Helical" evidence="1">
    <location>
        <begin position="129"/>
        <end position="150"/>
    </location>
</feature>
<evidence type="ECO:0000313" key="2">
    <source>
        <dbReference type="EMBL" id="MDQ2092916.1"/>
    </source>
</evidence>
<organism evidence="2 3">
    <name type="scientific">Rhodalgimonas zhirmunskyi</name>
    <dbReference type="NCBI Taxonomy" id="2964767"/>
    <lineage>
        <taxon>Bacteria</taxon>
        <taxon>Pseudomonadati</taxon>
        <taxon>Pseudomonadota</taxon>
        <taxon>Alphaproteobacteria</taxon>
        <taxon>Rhodobacterales</taxon>
        <taxon>Roseobacteraceae</taxon>
        <taxon>Rhodalgimonas</taxon>
    </lineage>
</organism>
<accession>A0AAJ1X3W5</accession>
<dbReference type="EMBL" id="JANFFA010000001">
    <property type="protein sequence ID" value="MDQ2092916.1"/>
    <property type="molecule type" value="Genomic_DNA"/>
</dbReference>
<keyword evidence="1" id="KW-0812">Transmembrane</keyword>
<keyword evidence="3" id="KW-1185">Reference proteome</keyword>
<feature type="transmembrane region" description="Helical" evidence="1">
    <location>
        <begin position="93"/>
        <end position="117"/>
    </location>
</feature>
<evidence type="ECO:0000256" key="1">
    <source>
        <dbReference type="SAM" id="Phobius"/>
    </source>
</evidence>
<proteinExistence type="predicted"/>
<reference evidence="2" key="2">
    <citation type="submission" date="2023-04" db="EMBL/GenBank/DDBJ databases">
        <title>'Rhodoalgimonas zhirmunskyi' gen. nov., isolated from a red alga.</title>
        <authorList>
            <person name="Nedashkovskaya O.I."/>
            <person name="Otstavnykh N.Y."/>
            <person name="Bystritskaya E.P."/>
            <person name="Balabanova L.A."/>
            <person name="Isaeva M.P."/>
        </authorList>
    </citation>
    <scope>NUCLEOTIDE SEQUENCE</scope>
    <source>
        <strain evidence="2">10Alg 79</strain>
    </source>
</reference>
<dbReference type="AlphaFoldDB" id="A0AAJ1X3W5"/>
<dbReference type="Proteomes" id="UP001227162">
    <property type="component" value="Unassembled WGS sequence"/>
</dbReference>